<keyword evidence="3" id="KW-1185">Reference proteome</keyword>
<dbReference type="GeneID" id="36345574"/>
<reference evidence="1 3" key="1">
    <citation type="journal article" date="2013" name="Nat. Genet.">
        <title>The genome of the hydatid tapeworm Echinococcus granulosus.</title>
        <authorList>
            <person name="Zheng H."/>
            <person name="Zhang W."/>
            <person name="Zhang L."/>
            <person name="Zhang Z."/>
            <person name="Li J."/>
            <person name="Lu G."/>
            <person name="Zhu Y."/>
            <person name="Wang Y."/>
            <person name="Huang Y."/>
            <person name="Liu J."/>
            <person name="Kang H."/>
            <person name="Chen J."/>
            <person name="Wang L."/>
            <person name="Chen A."/>
            <person name="Yu S."/>
            <person name="Gao Z."/>
            <person name="Jin L."/>
            <person name="Gu W."/>
            <person name="Wang Z."/>
            <person name="Zhao L."/>
            <person name="Shi B."/>
            <person name="Wen H."/>
            <person name="Lin R."/>
            <person name="Jones M.K."/>
            <person name="Brejova B."/>
            <person name="Vinar T."/>
            <person name="Zhao G."/>
            <person name="McManus D.P."/>
            <person name="Chen Z."/>
            <person name="Zhou Y."/>
            <person name="Wang S."/>
        </authorList>
    </citation>
    <scope>NUCLEOTIDE SEQUENCE [LARGE SCALE GENOMIC DNA]</scope>
</reference>
<proteinExistence type="predicted"/>
<comment type="caution">
    <text evidence="1">The sequence shown here is derived from an EMBL/GenBank/DDBJ whole genome shotgun (WGS) entry which is preliminary data.</text>
</comment>
<evidence type="ECO:0000313" key="3">
    <source>
        <dbReference type="Proteomes" id="UP000019149"/>
    </source>
</evidence>
<evidence type="ECO:0000313" key="2">
    <source>
        <dbReference type="EMBL" id="EUB55296.1"/>
    </source>
</evidence>
<protein>
    <submittedName>
        <fullName evidence="1">Uncharacterized protein</fullName>
    </submittedName>
</protein>
<organism evidence="1 3">
    <name type="scientific">Echinococcus granulosus</name>
    <name type="common">Hydatid tapeworm</name>
    <dbReference type="NCBI Taxonomy" id="6210"/>
    <lineage>
        <taxon>Eukaryota</taxon>
        <taxon>Metazoa</taxon>
        <taxon>Spiralia</taxon>
        <taxon>Lophotrochozoa</taxon>
        <taxon>Platyhelminthes</taxon>
        <taxon>Cestoda</taxon>
        <taxon>Eucestoda</taxon>
        <taxon>Cyclophyllidea</taxon>
        <taxon>Taeniidae</taxon>
        <taxon>Echinococcus</taxon>
        <taxon>Echinococcus granulosus group</taxon>
    </lineage>
</organism>
<evidence type="ECO:0000313" key="1">
    <source>
        <dbReference type="EMBL" id="EUB55294.1"/>
    </source>
</evidence>
<gene>
    <name evidence="1" type="ORF">EGR_09859</name>
    <name evidence="2" type="ORF">EGR_09861</name>
</gene>
<dbReference type="RefSeq" id="XP_024346490.1">
    <property type="nucleotide sequence ID" value="XM_024499108.1"/>
</dbReference>
<dbReference type="EMBL" id="APAU02000171">
    <property type="protein sequence ID" value="EUB55294.1"/>
    <property type="molecule type" value="Genomic_DNA"/>
</dbReference>
<accession>W6UPE7</accession>
<dbReference type="CTD" id="36345574"/>
<sequence>MPLLYPCPNDDWFDWSNIGTRFVYGVPRELDDWLKKFFGGSVRASYRGCAVLTQRLDRDETVLYRVAVE</sequence>
<name>W6UPE7_ECHGR</name>
<dbReference type="EMBL" id="APAU02000171">
    <property type="protein sequence ID" value="EUB55296.1"/>
    <property type="molecule type" value="Genomic_DNA"/>
</dbReference>
<dbReference type="Proteomes" id="UP000019149">
    <property type="component" value="Unassembled WGS sequence"/>
</dbReference>
<dbReference type="KEGG" id="egl:EGR_09859"/>
<dbReference type="AlphaFoldDB" id="W6UPE7"/>